<evidence type="ECO:0000313" key="3">
    <source>
        <dbReference type="Proteomes" id="UP001629462"/>
    </source>
</evidence>
<keyword evidence="1" id="KW-0472">Membrane</keyword>
<feature type="transmembrane region" description="Helical" evidence="1">
    <location>
        <begin position="97"/>
        <end position="119"/>
    </location>
</feature>
<feature type="transmembrane region" description="Helical" evidence="1">
    <location>
        <begin position="262"/>
        <end position="282"/>
    </location>
</feature>
<dbReference type="Proteomes" id="UP001629462">
    <property type="component" value="Unassembled WGS sequence"/>
</dbReference>
<feature type="transmembrane region" description="Helical" evidence="1">
    <location>
        <begin position="348"/>
        <end position="369"/>
    </location>
</feature>
<evidence type="ECO:0008006" key="4">
    <source>
        <dbReference type="Google" id="ProtNLM"/>
    </source>
</evidence>
<sequence>MRTSSTHFDDVTPLPTTLPAEASWIVIAAGMACVISIQFGYTVHLSIGSACFALACIYTIKRLTPLWLGVGLLGVVLVVIPHLFSPDDFAVDALYRSLREAACFFVLVVLKTVTLNFSFESQARIARAIWILMIALLVMSALQAIDLKYSRSELFFVPYAFFAPPSTPGGCWTIAACWLQFEQAHGILTVIRPSATYSEPSYLGFIVLCLVFVSQNVLKGRHGGGKMAFIAAAMATVLLAQTTSGIISIVIMLLFATRPSPAKTAGIILAALLFATGAGVVMSDRVSDILRGTDMSFLARFTYPFQAVSQVLEKGYVLGVPSESLAKLVSNEVLAATDLSAGASDNGLINMFLLYGICGGIALLAILFLRCTFPEIVFLVLSMQFNGSIFTYDKATLISLSLILFKARFDANSGRRSLSLEDEPVDRLPYLRALPSRLAKPIKDVAATP</sequence>
<feature type="transmembrane region" description="Helical" evidence="1">
    <location>
        <begin position="230"/>
        <end position="256"/>
    </location>
</feature>
<comment type="caution">
    <text evidence="2">The sequence shown here is derived from an EMBL/GenBank/DDBJ whole genome shotgun (WGS) entry which is preliminary data.</text>
</comment>
<dbReference type="PROSITE" id="PS51257">
    <property type="entry name" value="PROKAR_LIPOPROTEIN"/>
    <property type="match status" value="1"/>
</dbReference>
<feature type="transmembrane region" description="Helical" evidence="1">
    <location>
        <begin position="20"/>
        <end position="37"/>
    </location>
</feature>
<feature type="transmembrane region" description="Helical" evidence="1">
    <location>
        <begin position="125"/>
        <end position="142"/>
    </location>
</feature>
<feature type="transmembrane region" description="Helical" evidence="1">
    <location>
        <begin position="66"/>
        <end position="85"/>
    </location>
</feature>
<dbReference type="EMBL" id="JAQQDB010000008">
    <property type="protein sequence ID" value="MFM0517984.1"/>
    <property type="molecule type" value="Genomic_DNA"/>
</dbReference>
<name>A0ABW9CI94_9BURK</name>
<dbReference type="RefSeq" id="WP_250486504.1">
    <property type="nucleotide sequence ID" value="NZ_JAQQDB010000008.1"/>
</dbReference>
<gene>
    <name evidence="2" type="ORF">PQR08_11185</name>
</gene>
<evidence type="ECO:0000256" key="1">
    <source>
        <dbReference type="SAM" id="Phobius"/>
    </source>
</evidence>
<protein>
    <recommendedName>
        <fullName evidence="4">O-antigen polymerase</fullName>
    </recommendedName>
</protein>
<feature type="transmembrane region" description="Helical" evidence="1">
    <location>
        <begin position="201"/>
        <end position="218"/>
    </location>
</feature>
<reference evidence="2 3" key="1">
    <citation type="journal article" date="2024" name="Chem. Sci.">
        <title>Discovery of megapolipeptins by genome mining of a Burkholderiales bacteria collection.</title>
        <authorList>
            <person name="Paulo B.S."/>
            <person name="Recchia M.J.J."/>
            <person name="Lee S."/>
            <person name="Fergusson C.H."/>
            <person name="Romanowski S.B."/>
            <person name="Hernandez A."/>
            <person name="Krull N."/>
            <person name="Liu D.Y."/>
            <person name="Cavanagh H."/>
            <person name="Bos A."/>
            <person name="Gray C.A."/>
            <person name="Murphy B.T."/>
            <person name="Linington R.G."/>
            <person name="Eustaquio A.S."/>
        </authorList>
    </citation>
    <scope>NUCLEOTIDE SEQUENCE [LARGE SCALE GENOMIC DNA]</scope>
    <source>
        <strain evidence="2 3">RL17-374-BIF-D</strain>
    </source>
</reference>
<accession>A0ABW9CI94</accession>
<evidence type="ECO:0000313" key="2">
    <source>
        <dbReference type="EMBL" id="MFM0517984.1"/>
    </source>
</evidence>
<proteinExistence type="predicted"/>
<keyword evidence="1" id="KW-0812">Transmembrane</keyword>
<keyword evidence="3" id="KW-1185">Reference proteome</keyword>
<organism evidence="2 3">
    <name type="scientific">Caballeronia jiangsuensis</name>
    <dbReference type="NCBI Taxonomy" id="1458357"/>
    <lineage>
        <taxon>Bacteria</taxon>
        <taxon>Pseudomonadati</taxon>
        <taxon>Pseudomonadota</taxon>
        <taxon>Betaproteobacteria</taxon>
        <taxon>Burkholderiales</taxon>
        <taxon>Burkholderiaceae</taxon>
        <taxon>Caballeronia</taxon>
    </lineage>
</organism>
<feature type="transmembrane region" description="Helical" evidence="1">
    <location>
        <begin position="154"/>
        <end position="181"/>
    </location>
</feature>
<keyword evidence="1" id="KW-1133">Transmembrane helix</keyword>